<keyword evidence="3" id="KW-0274">FAD</keyword>
<dbReference type="Proteomes" id="UP000016922">
    <property type="component" value="Unassembled WGS sequence"/>
</dbReference>
<dbReference type="eggNOG" id="KOG1399">
    <property type="taxonomic scope" value="Eukaryota"/>
</dbReference>
<evidence type="ECO:0000256" key="4">
    <source>
        <dbReference type="ARBA" id="ARBA00022857"/>
    </source>
</evidence>
<accession>S3DCU2</accession>
<dbReference type="SUPFAM" id="SSF51905">
    <property type="entry name" value="FAD/NAD(P)-binding domain"/>
    <property type="match status" value="2"/>
</dbReference>
<dbReference type="OMA" id="CFEKQSD"/>
<name>S3DCU2_GLAL2</name>
<dbReference type="KEGG" id="glz:GLAREA_11255"/>
<keyword evidence="4" id="KW-0521">NADP</keyword>
<evidence type="ECO:0000313" key="7">
    <source>
        <dbReference type="Proteomes" id="UP000016922"/>
    </source>
</evidence>
<dbReference type="Pfam" id="PF00743">
    <property type="entry name" value="FMO-like"/>
    <property type="match status" value="2"/>
</dbReference>
<dbReference type="OrthoDB" id="66881at2759"/>
<dbReference type="EMBL" id="KE145354">
    <property type="protein sequence ID" value="EPE35555.1"/>
    <property type="molecule type" value="Genomic_DNA"/>
</dbReference>
<dbReference type="AlphaFoldDB" id="S3DCU2"/>
<dbReference type="GO" id="GO:0050661">
    <property type="term" value="F:NADP binding"/>
    <property type="evidence" value="ECO:0007669"/>
    <property type="project" value="InterPro"/>
</dbReference>
<dbReference type="GeneID" id="19470296"/>
<reference evidence="6 7" key="1">
    <citation type="journal article" date="2013" name="BMC Genomics">
        <title>Genomics-driven discovery of the pneumocandin biosynthetic gene cluster in the fungus Glarea lozoyensis.</title>
        <authorList>
            <person name="Chen L."/>
            <person name="Yue Q."/>
            <person name="Zhang X."/>
            <person name="Xiang M."/>
            <person name="Wang C."/>
            <person name="Li S."/>
            <person name="Che Y."/>
            <person name="Ortiz-Lopez F.J."/>
            <person name="Bills G.F."/>
            <person name="Liu X."/>
            <person name="An Z."/>
        </authorList>
    </citation>
    <scope>NUCLEOTIDE SEQUENCE [LARGE SCALE GENOMIC DNA]</scope>
    <source>
        <strain evidence="7">ATCC 20868 / MF5171</strain>
    </source>
</reference>
<evidence type="ECO:0000256" key="3">
    <source>
        <dbReference type="ARBA" id="ARBA00022827"/>
    </source>
</evidence>
<dbReference type="Pfam" id="PF13450">
    <property type="entry name" value="NAD_binding_8"/>
    <property type="match status" value="1"/>
</dbReference>
<dbReference type="HOGENOM" id="CLU_006909_5_2_1"/>
<dbReference type="GO" id="GO:0050660">
    <property type="term" value="F:flavin adenine dinucleotide binding"/>
    <property type="evidence" value="ECO:0007669"/>
    <property type="project" value="InterPro"/>
</dbReference>
<dbReference type="InterPro" id="IPR000960">
    <property type="entry name" value="Flavin_mOase"/>
</dbReference>
<gene>
    <name evidence="6" type="ORF">GLAREA_11255</name>
</gene>
<comment type="similarity">
    <text evidence="1">Belongs to the FMO family.</text>
</comment>
<dbReference type="InterPro" id="IPR050346">
    <property type="entry name" value="FMO-like"/>
</dbReference>
<evidence type="ECO:0000256" key="5">
    <source>
        <dbReference type="ARBA" id="ARBA00023002"/>
    </source>
</evidence>
<keyword evidence="2" id="KW-0285">Flavoprotein</keyword>
<dbReference type="RefSeq" id="XP_008077634.1">
    <property type="nucleotide sequence ID" value="XM_008079443.1"/>
</dbReference>
<dbReference type="PANTHER" id="PTHR23023">
    <property type="entry name" value="DIMETHYLANILINE MONOOXYGENASE"/>
    <property type="match status" value="1"/>
</dbReference>
<keyword evidence="7" id="KW-1185">Reference proteome</keyword>
<evidence type="ECO:0000256" key="2">
    <source>
        <dbReference type="ARBA" id="ARBA00022630"/>
    </source>
</evidence>
<protein>
    <submittedName>
        <fullName evidence="6">FAD/NAD(P)-binding protein</fullName>
    </submittedName>
</protein>
<organism evidence="6 7">
    <name type="scientific">Glarea lozoyensis (strain ATCC 20868 / MF5171)</name>
    <dbReference type="NCBI Taxonomy" id="1116229"/>
    <lineage>
        <taxon>Eukaryota</taxon>
        <taxon>Fungi</taxon>
        <taxon>Dikarya</taxon>
        <taxon>Ascomycota</taxon>
        <taxon>Pezizomycotina</taxon>
        <taxon>Leotiomycetes</taxon>
        <taxon>Helotiales</taxon>
        <taxon>Helotiaceae</taxon>
        <taxon>Glarea</taxon>
    </lineage>
</organism>
<proteinExistence type="inferred from homology"/>
<dbReference type="InterPro" id="IPR020946">
    <property type="entry name" value="Flavin_mOase-like"/>
</dbReference>
<dbReference type="GO" id="GO:0004499">
    <property type="term" value="F:N,N-dimethylaniline monooxygenase activity"/>
    <property type="evidence" value="ECO:0007669"/>
    <property type="project" value="InterPro"/>
</dbReference>
<dbReference type="PIRSF" id="PIRSF000332">
    <property type="entry name" value="FMO"/>
    <property type="match status" value="1"/>
</dbReference>
<keyword evidence="5" id="KW-0560">Oxidoreductase</keyword>
<evidence type="ECO:0000256" key="1">
    <source>
        <dbReference type="ARBA" id="ARBA00009183"/>
    </source>
</evidence>
<sequence>MSQRKVAIIGAGISGIVTAAHLKNAGFSVTVFERAKVSGGVWVYDERLPLEPTYPSIEASKGEEYTYSAAQETPDLELLHAPTSPCYEGLTNNVTTPLLRTTLNAWPEGTEDFVNNQVIKEYIQDTSRHTGVEDLTIYGASVTTLEKKDLEWNLTYRLLKKGDTKGEYRFEDKTLTFDFVSIASGHYHAPRVPDIPGLSEWKKQWPNRISHSKAYRKPDGFKGKNVLLIGAGTSSTDIAREIGAHANKVYQSARDGLFDLPTSLLPPNASRIGEIDSFSTANLKTDDGKNKPIPSTIKLKSGQSLCNIDAVVVCTGYHITLPFLPNLHSDTTDPSVASDTILVTDGTMIHNLHKDIFYIPDPTLAFVGVPYFTATFTLFEFQAMAVAAAFSGRAKLPTQEEMRREYVARVESKGLGKKFHNLRGKDAEYVDELLVWVNQGEGERIGGHTEIWHKAKAAQEERFKFLFEASKLIESTPIILPAC</sequence>
<dbReference type="Gene3D" id="3.50.50.60">
    <property type="entry name" value="FAD/NAD(P)-binding domain"/>
    <property type="match status" value="2"/>
</dbReference>
<dbReference type="InterPro" id="IPR036188">
    <property type="entry name" value="FAD/NAD-bd_sf"/>
</dbReference>
<evidence type="ECO:0000313" key="6">
    <source>
        <dbReference type="EMBL" id="EPE35555.1"/>
    </source>
</evidence>
<dbReference type="PRINTS" id="PR00419">
    <property type="entry name" value="ADXRDTASE"/>
</dbReference>